<evidence type="ECO:0000313" key="6">
    <source>
        <dbReference type="EMBL" id="SDK80966.1"/>
    </source>
</evidence>
<dbReference type="InterPro" id="IPR051721">
    <property type="entry name" value="Biopterin_syn/organic_redct"/>
</dbReference>
<dbReference type="GO" id="GO:0004757">
    <property type="term" value="F:sepiapterin reductase (NADP+) activity"/>
    <property type="evidence" value="ECO:0007669"/>
    <property type="project" value="TreeGrafter"/>
</dbReference>
<dbReference type="PANTHER" id="PTHR44085">
    <property type="entry name" value="SEPIAPTERIN REDUCTASE"/>
    <property type="match status" value="1"/>
</dbReference>
<organism evidence="6 7">
    <name type="scientific">Lacicoccus qingdaonensis</name>
    <dbReference type="NCBI Taxonomy" id="576118"/>
    <lineage>
        <taxon>Bacteria</taxon>
        <taxon>Bacillati</taxon>
        <taxon>Bacillota</taxon>
        <taxon>Bacilli</taxon>
        <taxon>Bacillales</taxon>
        <taxon>Salinicoccaceae</taxon>
        <taxon>Lacicoccus</taxon>
    </lineage>
</organism>
<evidence type="ECO:0000256" key="5">
    <source>
        <dbReference type="ARBA" id="ARBA00023002"/>
    </source>
</evidence>
<dbReference type="SUPFAM" id="SSF51735">
    <property type="entry name" value="NAD(P)-binding Rossmann-fold domains"/>
    <property type="match status" value="1"/>
</dbReference>
<dbReference type="InterPro" id="IPR020904">
    <property type="entry name" value="Sc_DH/Rdtase_CS"/>
</dbReference>
<dbReference type="GO" id="GO:0005737">
    <property type="term" value="C:cytoplasm"/>
    <property type="evidence" value="ECO:0007669"/>
    <property type="project" value="UniProtKB-SubCell"/>
</dbReference>
<dbReference type="RefSeq" id="WP_092986058.1">
    <property type="nucleotide sequence ID" value="NZ_FNFY01000010.1"/>
</dbReference>
<dbReference type="Gene3D" id="3.40.50.720">
    <property type="entry name" value="NAD(P)-binding Rossmann-like Domain"/>
    <property type="match status" value="1"/>
</dbReference>
<protein>
    <submittedName>
        <fullName evidence="6">Benzil reductase ((S)-benzoin forming)</fullName>
    </submittedName>
</protein>
<evidence type="ECO:0000313" key="7">
    <source>
        <dbReference type="Proteomes" id="UP000199008"/>
    </source>
</evidence>
<proteinExistence type="inferred from homology"/>
<evidence type="ECO:0000256" key="4">
    <source>
        <dbReference type="ARBA" id="ARBA00022857"/>
    </source>
</evidence>
<dbReference type="InterPro" id="IPR002347">
    <property type="entry name" value="SDR_fam"/>
</dbReference>
<keyword evidence="7" id="KW-1185">Reference proteome</keyword>
<dbReference type="AlphaFoldDB" id="A0A1G9EXP7"/>
<comment type="similarity">
    <text evidence="2">Belongs to the short-chain dehydrogenases/reductases (SDR) family.</text>
</comment>
<keyword evidence="4" id="KW-0521">NADP</keyword>
<dbReference type="Proteomes" id="UP000199008">
    <property type="component" value="Unassembled WGS sequence"/>
</dbReference>
<keyword evidence="3" id="KW-0963">Cytoplasm</keyword>
<evidence type="ECO:0000256" key="1">
    <source>
        <dbReference type="ARBA" id="ARBA00004496"/>
    </source>
</evidence>
<evidence type="ECO:0000256" key="3">
    <source>
        <dbReference type="ARBA" id="ARBA00022490"/>
    </source>
</evidence>
<evidence type="ECO:0000256" key="2">
    <source>
        <dbReference type="ARBA" id="ARBA00006484"/>
    </source>
</evidence>
<dbReference type="PRINTS" id="PR00081">
    <property type="entry name" value="GDHRDH"/>
</dbReference>
<dbReference type="InterPro" id="IPR036291">
    <property type="entry name" value="NAD(P)-bd_dom_sf"/>
</dbReference>
<dbReference type="PANTHER" id="PTHR44085:SF2">
    <property type="entry name" value="SEPIAPTERIN REDUCTASE"/>
    <property type="match status" value="1"/>
</dbReference>
<accession>A0A1G9EXP7</accession>
<gene>
    <name evidence="6" type="ORF">SAMN05216216_11046</name>
</gene>
<dbReference type="EMBL" id="FNFY01000010">
    <property type="protein sequence ID" value="SDK80966.1"/>
    <property type="molecule type" value="Genomic_DNA"/>
</dbReference>
<dbReference type="Pfam" id="PF00106">
    <property type="entry name" value="adh_short"/>
    <property type="match status" value="1"/>
</dbReference>
<name>A0A1G9EXP7_9BACL</name>
<dbReference type="PROSITE" id="PS00061">
    <property type="entry name" value="ADH_SHORT"/>
    <property type="match status" value="1"/>
</dbReference>
<dbReference type="GO" id="GO:0006729">
    <property type="term" value="P:tetrahydrobiopterin biosynthetic process"/>
    <property type="evidence" value="ECO:0007669"/>
    <property type="project" value="TreeGrafter"/>
</dbReference>
<keyword evidence="5" id="KW-0560">Oxidoreductase</keyword>
<reference evidence="7" key="1">
    <citation type="submission" date="2016-10" db="EMBL/GenBank/DDBJ databases">
        <authorList>
            <person name="Varghese N."/>
            <person name="Submissions S."/>
        </authorList>
    </citation>
    <scope>NUCLEOTIDE SEQUENCE [LARGE SCALE GENOMIC DNA]</scope>
    <source>
        <strain evidence="7">CGMCC 1.8895</strain>
    </source>
</reference>
<comment type="subcellular location">
    <subcellularLocation>
        <location evidence="1">Cytoplasm</location>
    </subcellularLocation>
</comment>
<dbReference type="OrthoDB" id="9794387at2"/>
<sequence length="242" mass="27396">MRYVFITGTSRGLGNALLEMFQEDRIISISRGRVETEYPLYKEFNVDFLDEKKLESTVDEIFGSIEPEPGDEVFLINNAGVVDPVKSVESIDAEGFLNNYKVNVLAPALFMKGFVNQFKDLRGAKRILTVSSGAALNPTEGWAAYCSSKAAVNMVSDVLRLEMDRLDYPIFTATFRPGVIDTDMQSDIRSSEENEFPDVERFKKYKETNKLYNKKTVAYVLKRVITSDNFAFSESFSISDFL</sequence>
<dbReference type="STRING" id="576118.SAMN05216216_11046"/>